<evidence type="ECO:0000313" key="1">
    <source>
        <dbReference type="EMBL" id="XBS19019.1"/>
    </source>
</evidence>
<sequence>MKNSFFLVIPNQKHDPDLLSSFAEASLTQWITELPTANPGLSTRLFHDLLIEMNELSMPAQKRLDALELLRHNFLNIEDYLRARLIQTGFPKSTNDRKIMDVLISMEKQFTIAYWMIVRELTRRDVGWLQGKNTALAIQRTIRGLSSIVVTFYIMNTPVPDWIWIDLHSLYRLSVKVKKDTTKVADEACTLGKTSTAEDCYKQILLFSLADPSGLMQKEFRQIYNFIEKINSLVRIESHEVDEQDIQCAILMDEDSAPFFYTDHKTTDSAMMYLDLSRLYKACGQPDKFCSEKEPRYSPIDLQRHKADKLPAELFHYLLERWQGKPLQGATLFNDRLDRFIAIGLEPTHCLQNSNAGEEQENLEIATQSSSDRALSCQFETPGILSIGSLVSCRRNDAPVNLRLLGVVCKITLPKQDNKLIFELNIIAPQSFAVSYVNIDAPADAEPQKALLYATKEGDKEKSFIIMDSFLFKDGDVLRIFLNQENFPIILRERKNIGLGYWQFECRRLAEKTIASDKKKKGYDFI</sequence>
<dbReference type="EMBL" id="CP157743">
    <property type="protein sequence ID" value="XBS19019.1"/>
    <property type="molecule type" value="Genomic_DNA"/>
</dbReference>
<gene>
    <name evidence="1" type="ORF">Q9L42_011615</name>
</gene>
<organism evidence="1 2">
    <name type="scientific">Methylomarinum roseum</name>
    <dbReference type="NCBI Taxonomy" id="3067653"/>
    <lineage>
        <taxon>Bacteria</taxon>
        <taxon>Pseudomonadati</taxon>
        <taxon>Pseudomonadota</taxon>
        <taxon>Gammaproteobacteria</taxon>
        <taxon>Methylococcales</taxon>
        <taxon>Methylococcaceae</taxon>
        <taxon>Methylomarinum</taxon>
    </lineage>
</organism>
<reference evidence="1 2" key="1">
    <citation type="journal article" date="2024" name="Microbiology">
        <title>Methylomarinum rosea sp. nov., a novel halophilic methanotrophic bacterium from the hypersaline Lake Elton.</title>
        <authorList>
            <person name="Suleimanov R.Z."/>
            <person name="Oshkin I.Y."/>
            <person name="Danilova O.V."/>
            <person name="Suzina N.E."/>
            <person name="Dedysh S.N."/>
        </authorList>
    </citation>
    <scope>NUCLEOTIDE SEQUENCE [LARGE SCALE GENOMIC DNA]</scope>
    <source>
        <strain evidence="1 2">Ch1-1</strain>
    </source>
</reference>
<accession>A0AAU7NPY2</accession>
<evidence type="ECO:0000313" key="2">
    <source>
        <dbReference type="Proteomes" id="UP001225378"/>
    </source>
</evidence>
<protein>
    <submittedName>
        <fullName evidence="1">Uncharacterized protein</fullName>
    </submittedName>
</protein>
<keyword evidence="2" id="KW-1185">Reference proteome</keyword>
<dbReference type="Proteomes" id="UP001225378">
    <property type="component" value="Chromosome"/>
</dbReference>
<proteinExistence type="predicted"/>
<dbReference type="KEGG" id="mech:Q9L42_011615"/>
<dbReference type="AlphaFoldDB" id="A0AAU7NPY2"/>
<name>A0AAU7NPY2_9GAMM</name>
<dbReference type="RefSeq" id="WP_349431112.1">
    <property type="nucleotide sequence ID" value="NZ_CP157743.1"/>
</dbReference>